<proteinExistence type="predicted"/>
<organism evidence="3 4">
    <name type="scientific">Naasia lichenicola</name>
    <dbReference type="NCBI Taxonomy" id="2565933"/>
    <lineage>
        <taxon>Bacteria</taxon>
        <taxon>Bacillati</taxon>
        <taxon>Actinomycetota</taxon>
        <taxon>Actinomycetes</taxon>
        <taxon>Micrococcales</taxon>
        <taxon>Microbacteriaceae</taxon>
        <taxon>Naasia</taxon>
    </lineage>
</organism>
<dbReference type="InterPro" id="IPR010982">
    <property type="entry name" value="Lambda_DNA-bd_dom_sf"/>
</dbReference>
<dbReference type="PANTHER" id="PTHR46797">
    <property type="entry name" value="HTH-TYPE TRANSCRIPTIONAL REGULATOR"/>
    <property type="match status" value="1"/>
</dbReference>
<dbReference type="PROSITE" id="PS50943">
    <property type="entry name" value="HTH_CROC1"/>
    <property type="match status" value="1"/>
</dbReference>
<dbReference type="CDD" id="cd00093">
    <property type="entry name" value="HTH_XRE"/>
    <property type="match status" value="1"/>
</dbReference>
<dbReference type="GO" id="GO:0003700">
    <property type="term" value="F:DNA-binding transcription factor activity"/>
    <property type="evidence" value="ECO:0007669"/>
    <property type="project" value="TreeGrafter"/>
</dbReference>
<dbReference type="EMBL" id="SSSM01000001">
    <property type="protein sequence ID" value="THG33347.1"/>
    <property type="molecule type" value="Genomic_DNA"/>
</dbReference>
<dbReference type="Pfam" id="PF07883">
    <property type="entry name" value="Cupin_2"/>
    <property type="match status" value="1"/>
</dbReference>
<dbReference type="InterPro" id="IPR001387">
    <property type="entry name" value="Cro/C1-type_HTH"/>
</dbReference>
<keyword evidence="1" id="KW-0238">DNA-binding</keyword>
<dbReference type="CDD" id="cd02209">
    <property type="entry name" value="cupin_XRE_C"/>
    <property type="match status" value="1"/>
</dbReference>
<dbReference type="AlphaFoldDB" id="A0A4V6RZ37"/>
<gene>
    <name evidence="3" type="ORF">E6C64_03060</name>
</gene>
<name>A0A4V6RZ37_9MICO</name>
<dbReference type="InterPro" id="IPR050807">
    <property type="entry name" value="TransReg_Diox_bact_type"/>
</dbReference>
<evidence type="ECO:0000259" key="2">
    <source>
        <dbReference type="PROSITE" id="PS50943"/>
    </source>
</evidence>
<dbReference type="InterPro" id="IPR014710">
    <property type="entry name" value="RmlC-like_jellyroll"/>
</dbReference>
<dbReference type="SUPFAM" id="SSF51182">
    <property type="entry name" value="RmlC-like cupins"/>
    <property type="match status" value="1"/>
</dbReference>
<dbReference type="PANTHER" id="PTHR46797:SF2">
    <property type="entry name" value="TRANSCRIPTIONAL REGULATOR"/>
    <property type="match status" value="1"/>
</dbReference>
<dbReference type="InterPro" id="IPR011051">
    <property type="entry name" value="RmlC_Cupin_sf"/>
</dbReference>
<dbReference type="SUPFAM" id="SSF47413">
    <property type="entry name" value="lambda repressor-like DNA-binding domains"/>
    <property type="match status" value="1"/>
</dbReference>
<accession>A0A4V6RZ37</accession>
<dbReference type="Gene3D" id="1.10.260.40">
    <property type="entry name" value="lambda repressor-like DNA-binding domains"/>
    <property type="match status" value="1"/>
</dbReference>
<dbReference type="GO" id="GO:0003677">
    <property type="term" value="F:DNA binding"/>
    <property type="evidence" value="ECO:0007669"/>
    <property type="project" value="UniProtKB-KW"/>
</dbReference>
<evidence type="ECO:0000256" key="1">
    <source>
        <dbReference type="ARBA" id="ARBA00023125"/>
    </source>
</evidence>
<sequence>MVDELFDAAAVIDREMRSIVGERLRSAREASRMSTRDVAARAGLSAGFISQVETGRSGVSVASLKRISSALGISAADLLADDPPASRQVLRAHERPVFSGEDGVTKLLLSRMPIRQLEVYDATIEVGGSTGDEPYSHDNAQEIFYVLEGHVEVTVGGERHALGPRDSLEYLSTTPHRAVNVGTVTASVMWISSHLTPPAEPYL</sequence>
<dbReference type="InterPro" id="IPR013096">
    <property type="entry name" value="Cupin_2"/>
</dbReference>
<evidence type="ECO:0000313" key="3">
    <source>
        <dbReference type="EMBL" id="THG33347.1"/>
    </source>
</evidence>
<reference evidence="3 4" key="1">
    <citation type="submission" date="2019-04" db="EMBL/GenBank/DDBJ databases">
        <authorList>
            <person name="Jiang L."/>
        </authorList>
    </citation>
    <scope>NUCLEOTIDE SEQUENCE [LARGE SCALE GENOMIC DNA]</scope>
    <source>
        <strain evidence="3 4">YIM 131853</strain>
    </source>
</reference>
<dbReference type="Gene3D" id="2.60.120.10">
    <property type="entry name" value="Jelly Rolls"/>
    <property type="match status" value="1"/>
</dbReference>
<dbReference type="RefSeq" id="WP_136426129.1">
    <property type="nucleotide sequence ID" value="NZ_SSSM01000001.1"/>
</dbReference>
<dbReference type="OrthoDB" id="5114244at2"/>
<dbReference type="GO" id="GO:0005829">
    <property type="term" value="C:cytosol"/>
    <property type="evidence" value="ECO:0007669"/>
    <property type="project" value="TreeGrafter"/>
</dbReference>
<keyword evidence="4" id="KW-1185">Reference proteome</keyword>
<dbReference type="SMART" id="SM00530">
    <property type="entry name" value="HTH_XRE"/>
    <property type="match status" value="1"/>
</dbReference>
<evidence type="ECO:0000313" key="4">
    <source>
        <dbReference type="Proteomes" id="UP000309133"/>
    </source>
</evidence>
<comment type="caution">
    <text evidence="3">The sequence shown here is derived from an EMBL/GenBank/DDBJ whole genome shotgun (WGS) entry which is preliminary data.</text>
</comment>
<dbReference type="Pfam" id="PF13560">
    <property type="entry name" value="HTH_31"/>
    <property type="match status" value="1"/>
</dbReference>
<protein>
    <submittedName>
        <fullName evidence="3">Cupin domain-containing protein</fullName>
    </submittedName>
</protein>
<dbReference type="Proteomes" id="UP000309133">
    <property type="component" value="Unassembled WGS sequence"/>
</dbReference>
<feature type="domain" description="HTH cro/C1-type" evidence="2">
    <location>
        <begin position="24"/>
        <end position="78"/>
    </location>
</feature>